<dbReference type="GO" id="GO:0000775">
    <property type="term" value="C:chromosome, centromeric region"/>
    <property type="evidence" value="ECO:0007669"/>
    <property type="project" value="UniProtKB-SubCell"/>
</dbReference>
<protein>
    <recommendedName>
        <fullName evidence="4">Centromere protein U</fullName>
    </recommendedName>
    <alternativeName>
        <fullName evidence="9">MLF1-interacting protein</fullName>
    </alternativeName>
</protein>
<dbReference type="GO" id="GO:0005634">
    <property type="term" value="C:nucleus"/>
    <property type="evidence" value="ECO:0007669"/>
    <property type="project" value="UniProtKB-SubCell"/>
</dbReference>
<dbReference type="EMBL" id="JANPWB010000001">
    <property type="protein sequence ID" value="KAJ1215535.1"/>
    <property type="molecule type" value="Genomic_DNA"/>
</dbReference>
<evidence type="ECO:0000256" key="11">
    <source>
        <dbReference type="SAM" id="MobiDB-lite"/>
    </source>
</evidence>
<keyword evidence="6 10" id="KW-0175">Coiled coil</keyword>
<evidence type="ECO:0000313" key="12">
    <source>
        <dbReference type="EMBL" id="KAJ1215535.1"/>
    </source>
</evidence>
<evidence type="ECO:0000256" key="10">
    <source>
        <dbReference type="SAM" id="Coils"/>
    </source>
</evidence>
<evidence type="ECO:0000256" key="8">
    <source>
        <dbReference type="ARBA" id="ARBA00023328"/>
    </source>
</evidence>
<keyword evidence="8" id="KW-0137">Centromere</keyword>
<organism evidence="12 13">
    <name type="scientific">Pleurodeles waltl</name>
    <name type="common">Iberian ribbed newt</name>
    <dbReference type="NCBI Taxonomy" id="8319"/>
    <lineage>
        <taxon>Eukaryota</taxon>
        <taxon>Metazoa</taxon>
        <taxon>Chordata</taxon>
        <taxon>Craniata</taxon>
        <taxon>Vertebrata</taxon>
        <taxon>Euteleostomi</taxon>
        <taxon>Amphibia</taxon>
        <taxon>Batrachia</taxon>
        <taxon>Caudata</taxon>
        <taxon>Salamandroidea</taxon>
        <taxon>Salamandridae</taxon>
        <taxon>Pleurodelinae</taxon>
        <taxon>Pleurodeles</taxon>
    </lineage>
</organism>
<feature type="compositionally biased region" description="Polar residues" evidence="11">
    <location>
        <begin position="245"/>
        <end position="269"/>
    </location>
</feature>
<evidence type="ECO:0000313" key="13">
    <source>
        <dbReference type="Proteomes" id="UP001066276"/>
    </source>
</evidence>
<evidence type="ECO:0000256" key="5">
    <source>
        <dbReference type="ARBA" id="ARBA00022454"/>
    </source>
</evidence>
<evidence type="ECO:0000256" key="6">
    <source>
        <dbReference type="ARBA" id="ARBA00023054"/>
    </source>
</evidence>
<feature type="region of interest" description="Disordered" evidence="11">
    <location>
        <begin position="90"/>
        <end position="197"/>
    </location>
</feature>
<comment type="subcellular location">
    <subcellularLocation>
        <location evidence="2">Chromosome</location>
        <location evidence="2">Centromere</location>
    </subcellularLocation>
    <subcellularLocation>
        <location evidence="1">Nucleus</location>
    </subcellularLocation>
</comment>
<keyword evidence="13" id="KW-1185">Reference proteome</keyword>
<feature type="compositionally biased region" description="Basic and acidic residues" evidence="11">
    <location>
        <begin position="101"/>
        <end position="112"/>
    </location>
</feature>
<feature type="compositionally biased region" description="Polar residues" evidence="11">
    <location>
        <begin position="46"/>
        <end position="57"/>
    </location>
</feature>
<gene>
    <name evidence="12" type="ORF">NDU88_003143</name>
</gene>
<feature type="compositionally biased region" description="Polar residues" evidence="11">
    <location>
        <begin position="165"/>
        <end position="179"/>
    </location>
</feature>
<proteinExistence type="inferred from homology"/>
<feature type="region of interest" description="Disordered" evidence="11">
    <location>
        <begin position="35"/>
        <end position="58"/>
    </location>
</feature>
<feature type="compositionally biased region" description="Polar residues" evidence="11">
    <location>
        <begin position="187"/>
        <end position="197"/>
    </location>
</feature>
<feature type="coiled-coil region" evidence="10">
    <location>
        <begin position="346"/>
        <end position="438"/>
    </location>
</feature>
<feature type="compositionally biased region" description="Polar residues" evidence="11">
    <location>
        <begin position="280"/>
        <end position="290"/>
    </location>
</feature>
<dbReference type="PANTHER" id="PTHR32222:SF1">
    <property type="entry name" value="CENTROMERE PROTEIN U"/>
    <property type="match status" value="1"/>
</dbReference>
<sequence length="488" mass="54634">MANKKKPFAKKITQAKEARVHKRLEEIVKNLSGNLSIEPGDAQHSLPPTQKYTSSGTPMKRHIVASDISSILKEGVDNLHDDELDEFYDHPLHSTAVEAEPFDKGAAPHDAKSTQPQPVSPPKKQLDKRKNLENNKVNNSKPKQSKKISEKTNLKENTIRKTPSEKTANMKTPAPSSALKSVKKAPKSQQLTNVDTGSQEEVLAHTLEAGIQGSNPSAPLSSKTSLITPVAGLSFEKTIEHRSSRSISSDGTTLTQSNKTVEPSEQSEQLPHRKKRKTGHQNSDITSPNLNTGNVSLKIWCPDGAKRSPRDITELDIALDNFSNIITSYKRKVESDVCMRTVDSFLSSLKKQLTGTIEEVQKLKAIQRKNTKIVAEINKKRKRLLTVNEELSVTERKLKQLQKECAQLEENKSSLRSATQFLNDLRELQKEYMKCRKKDPKEKEEYGVSSLPALLLESRSILCAEKHLQGISSKLQMFLDKERQQETQ</sequence>
<comment type="similarity">
    <text evidence="3">Belongs to the CENP-U/AME1 family.</text>
</comment>
<reference evidence="12" key="1">
    <citation type="journal article" date="2022" name="bioRxiv">
        <title>Sequencing and chromosome-scale assembly of the giantPleurodeles waltlgenome.</title>
        <authorList>
            <person name="Brown T."/>
            <person name="Elewa A."/>
            <person name="Iarovenko S."/>
            <person name="Subramanian E."/>
            <person name="Araus A.J."/>
            <person name="Petzold A."/>
            <person name="Susuki M."/>
            <person name="Suzuki K.-i.T."/>
            <person name="Hayashi T."/>
            <person name="Toyoda A."/>
            <person name="Oliveira C."/>
            <person name="Osipova E."/>
            <person name="Leigh N.D."/>
            <person name="Simon A."/>
            <person name="Yun M.H."/>
        </authorList>
    </citation>
    <scope>NUCLEOTIDE SEQUENCE</scope>
    <source>
        <strain evidence="12">20211129_DDA</strain>
        <tissue evidence="12">Liver</tissue>
    </source>
</reference>
<keyword evidence="5" id="KW-0158">Chromosome</keyword>
<keyword evidence="7" id="KW-0539">Nucleus</keyword>
<evidence type="ECO:0000256" key="9">
    <source>
        <dbReference type="ARBA" id="ARBA00031456"/>
    </source>
</evidence>
<dbReference type="InterPro" id="IPR025214">
    <property type="entry name" value="CENP-U"/>
</dbReference>
<comment type="caution">
    <text evidence="12">The sequence shown here is derived from an EMBL/GenBank/DDBJ whole genome shotgun (WGS) entry which is preliminary data.</text>
</comment>
<evidence type="ECO:0000256" key="3">
    <source>
        <dbReference type="ARBA" id="ARBA00010440"/>
    </source>
</evidence>
<feature type="region of interest" description="Disordered" evidence="11">
    <location>
        <begin position="239"/>
        <end position="290"/>
    </location>
</feature>
<evidence type="ECO:0000256" key="1">
    <source>
        <dbReference type="ARBA" id="ARBA00004123"/>
    </source>
</evidence>
<evidence type="ECO:0000256" key="4">
    <source>
        <dbReference type="ARBA" id="ARBA00016402"/>
    </source>
</evidence>
<evidence type="ECO:0000256" key="7">
    <source>
        <dbReference type="ARBA" id="ARBA00023242"/>
    </source>
</evidence>
<dbReference type="Gene3D" id="3.40.50.300">
    <property type="entry name" value="P-loop containing nucleotide triphosphate hydrolases"/>
    <property type="match status" value="1"/>
</dbReference>
<dbReference type="InterPro" id="IPR027417">
    <property type="entry name" value="P-loop_NTPase"/>
</dbReference>
<name>A0AAV7WTV3_PLEWA</name>
<dbReference type="AlphaFoldDB" id="A0AAV7WTV3"/>
<evidence type="ECO:0000256" key="2">
    <source>
        <dbReference type="ARBA" id="ARBA00004584"/>
    </source>
</evidence>
<dbReference type="Proteomes" id="UP001066276">
    <property type="component" value="Chromosome 1_1"/>
</dbReference>
<accession>A0AAV7WTV3</accession>
<dbReference type="PANTHER" id="PTHR32222">
    <property type="entry name" value="CENTROMERE PROTEIN U"/>
    <property type="match status" value="1"/>
</dbReference>
<feature type="compositionally biased region" description="Basic and acidic residues" evidence="11">
    <location>
        <begin position="124"/>
        <end position="133"/>
    </location>
</feature>
<feature type="compositionally biased region" description="Basic and acidic residues" evidence="11">
    <location>
        <begin position="147"/>
        <end position="164"/>
    </location>
</feature>
<dbReference type="Pfam" id="PF13097">
    <property type="entry name" value="CENP-U"/>
    <property type="match status" value="1"/>
</dbReference>